<dbReference type="PANTHER" id="PTHR48079">
    <property type="entry name" value="PROTEIN YEEZ"/>
    <property type="match status" value="1"/>
</dbReference>
<dbReference type="PATRIC" id="fig|1237149.3.peg.985"/>
<evidence type="ECO:0000313" key="2">
    <source>
        <dbReference type="EMBL" id="ELR72791.1"/>
    </source>
</evidence>
<dbReference type="SUPFAM" id="SSF51735">
    <property type="entry name" value="NAD(P)-binding Rossmann-fold domains"/>
    <property type="match status" value="1"/>
</dbReference>
<protein>
    <submittedName>
        <fullName evidence="2">Nucleoside-diphosphate-sugar epimerase</fullName>
    </submittedName>
</protein>
<dbReference type="Proteomes" id="UP000011135">
    <property type="component" value="Unassembled WGS sequence"/>
</dbReference>
<dbReference type="GO" id="GO:0005737">
    <property type="term" value="C:cytoplasm"/>
    <property type="evidence" value="ECO:0007669"/>
    <property type="project" value="TreeGrafter"/>
</dbReference>
<dbReference type="EMBL" id="AMZN01000014">
    <property type="protein sequence ID" value="ELR72791.1"/>
    <property type="molecule type" value="Genomic_DNA"/>
</dbReference>
<name>L8JUX6_9BACT</name>
<dbReference type="eggNOG" id="COG0451">
    <property type="taxonomic scope" value="Bacteria"/>
</dbReference>
<comment type="caution">
    <text evidence="2">The sequence shown here is derived from an EMBL/GenBank/DDBJ whole genome shotgun (WGS) entry which is preliminary data.</text>
</comment>
<evidence type="ECO:0000259" key="1">
    <source>
        <dbReference type="Pfam" id="PF01370"/>
    </source>
</evidence>
<dbReference type="Gene3D" id="3.40.50.720">
    <property type="entry name" value="NAD(P)-binding Rossmann-like Domain"/>
    <property type="match status" value="1"/>
</dbReference>
<sequence>MGKVLADYAHEVKGATTSINKLPVINSAGMEAFLLKGPGIDTDMDFFKTDVLIITLPPSIPGYLQIVDEVRERLVVSGIKKVIFISSTSVYPNTNSIVVEKDAINVASAHSGVALLEVEEGFRQSKNFDTTILRLAGLYGPGREPGRFLAGKKGLSGADNPVNLVHQEDCIGVIKAVIEQGFWNKTFNVCAPSHPTRKQFYTLACKKMNLEPPTFSGEKAPYKMVSAERLLRETGYKFQRPDPLQDL</sequence>
<proteinExistence type="predicted"/>
<dbReference type="STRING" id="1237149.C900_00752"/>
<evidence type="ECO:0000313" key="3">
    <source>
        <dbReference type="Proteomes" id="UP000011135"/>
    </source>
</evidence>
<gene>
    <name evidence="2" type="ORF">C900_00752</name>
</gene>
<dbReference type="PANTHER" id="PTHR48079:SF6">
    <property type="entry name" value="NAD(P)-BINDING DOMAIN-CONTAINING PROTEIN-RELATED"/>
    <property type="match status" value="1"/>
</dbReference>
<dbReference type="InterPro" id="IPR051783">
    <property type="entry name" value="NAD(P)-dependent_oxidoreduct"/>
</dbReference>
<reference evidence="2 3" key="1">
    <citation type="submission" date="2012-12" db="EMBL/GenBank/DDBJ databases">
        <title>Genome assembly of Fulvivirga imtechensis AK7.</title>
        <authorList>
            <person name="Nupur N."/>
            <person name="Khatri I."/>
            <person name="Kumar R."/>
            <person name="Subramanian S."/>
            <person name="Pinnaka A."/>
        </authorList>
    </citation>
    <scope>NUCLEOTIDE SEQUENCE [LARGE SCALE GENOMIC DNA]</scope>
    <source>
        <strain evidence="2 3">AK7</strain>
    </source>
</reference>
<dbReference type="InterPro" id="IPR036291">
    <property type="entry name" value="NAD(P)-bd_dom_sf"/>
</dbReference>
<dbReference type="GO" id="GO:0004029">
    <property type="term" value="F:aldehyde dehydrogenase (NAD+) activity"/>
    <property type="evidence" value="ECO:0007669"/>
    <property type="project" value="TreeGrafter"/>
</dbReference>
<accession>L8JUX6</accession>
<dbReference type="InterPro" id="IPR001509">
    <property type="entry name" value="Epimerase_deHydtase"/>
</dbReference>
<feature type="domain" description="NAD-dependent epimerase/dehydratase" evidence="1">
    <location>
        <begin position="65"/>
        <end position="150"/>
    </location>
</feature>
<dbReference type="AlphaFoldDB" id="L8JUX6"/>
<organism evidence="2 3">
    <name type="scientific">Fulvivirga imtechensis AK7</name>
    <dbReference type="NCBI Taxonomy" id="1237149"/>
    <lineage>
        <taxon>Bacteria</taxon>
        <taxon>Pseudomonadati</taxon>
        <taxon>Bacteroidota</taxon>
        <taxon>Cytophagia</taxon>
        <taxon>Cytophagales</taxon>
        <taxon>Fulvivirgaceae</taxon>
        <taxon>Fulvivirga</taxon>
    </lineage>
</organism>
<dbReference type="Pfam" id="PF01370">
    <property type="entry name" value="Epimerase"/>
    <property type="match status" value="1"/>
</dbReference>
<keyword evidence="3" id="KW-1185">Reference proteome</keyword>